<accession>A0A9W9H9T8</accession>
<dbReference type="GO" id="GO:0005576">
    <property type="term" value="C:extracellular region"/>
    <property type="evidence" value="ECO:0007669"/>
    <property type="project" value="UniProtKB-SubCell"/>
</dbReference>
<dbReference type="Gene3D" id="3.40.50.1820">
    <property type="entry name" value="alpha/beta hydrolase"/>
    <property type="match status" value="1"/>
</dbReference>
<feature type="chain" id="PRO_5041017693" description="Feruloyl esterase C" evidence="11">
    <location>
        <begin position="20"/>
        <end position="268"/>
    </location>
</feature>
<evidence type="ECO:0000256" key="3">
    <source>
        <dbReference type="ARBA" id="ARBA00022525"/>
    </source>
</evidence>
<keyword evidence="6 11" id="KW-0378">Hydrolase</keyword>
<keyword evidence="5 11" id="KW-0732">Signal</keyword>
<reference evidence="12" key="1">
    <citation type="submission" date="2022-11" db="EMBL/GenBank/DDBJ databases">
        <authorList>
            <person name="Petersen C."/>
        </authorList>
    </citation>
    <scope>NUCLEOTIDE SEQUENCE</scope>
    <source>
        <strain evidence="12">IBT 22155</strain>
    </source>
</reference>
<evidence type="ECO:0000256" key="4">
    <source>
        <dbReference type="ARBA" id="ARBA00022651"/>
    </source>
</evidence>
<dbReference type="PANTHER" id="PTHR38050:SF1">
    <property type="entry name" value="FERULOYL ESTERASE C"/>
    <property type="match status" value="1"/>
</dbReference>
<dbReference type="GO" id="GO:0030600">
    <property type="term" value="F:feruloyl esterase activity"/>
    <property type="evidence" value="ECO:0007669"/>
    <property type="project" value="UniProtKB-UniRule"/>
</dbReference>
<keyword evidence="3 11" id="KW-0964">Secreted</keyword>
<comment type="function">
    <text evidence="9 11">Involved in degradation of plant cell walls. Hydrolyzes the feruloyl-arabinose ester bond in arabinoxylans, and the feruloyl-galactose ester bond in pectin. Active against paranitrophenyl-acetate, methyl ferulate and wheat arabinoxylan.</text>
</comment>
<evidence type="ECO:0000256" key="9">
    <source>
        <dbReference type="ARBA" id="ARBA00025250"/>
    </source>
</evidence>
<sequence length="268" mass="28162">MISLLSTVLALGFLSSANAASSSGCGKQPTLTNGVHNINDREYILKIPDNYDSNNPYHLIFGLHWLSGNMNNVANGDSIQPWYGLESRAQGSAILVAPNGRNAGWANVNGEDVAFIDAIIEQVENDLCVDQSSRFATGFSYGGGMSYALACARGKEFRAVSVLSGGLISGCDGGYDPVAYLGIHGINDPVLPFDGGVNLLNKFVENNHCQPADVGRPASSSGGSVRTDFEGCSKPVSFIAYDGGHDGAPLGVDSSLAPDATWEFFMNA</sequence>
<dbReference type="InterPro" id="IPR043595">
    <property type="entry name" value="FaeB/C/D"/>
</dbReference>
<dbReference type="RefSeq" id="XP_056524202.1">
    <property type="nucleotide sequence ID" value="XM_056662089.1"/>
</dbReference>
<comment type="subcellular location">
    <subcellularLocation>
        <location evidence="1 11">Secreted</location>
    </subcellularLocation>
</comment>
<name>A0A9W9H9T8_9EURO</name>
<comment type="similarity">
    <text evidence="2 11">Belongs to the faeC family.</text>
</comment>
<dbReference type="InterPro" id="IPR000801">
    <property type="entry name" value="Esterase-like"/>
</dbReference>
<feature type="signal peptide" evidence="11">
    <location>
        <begin position="1"/>
        <end position="19"/>
    </location>
</feature>
<keyword evidence="4 11" id="KW-0858">Xylan degradation</keyword>
<dbReference type="AlphaFoldDB" id="A0A9W9H9T8"/>
<evidence type="ECO:0000256" key="11">
    <source>
        <dbReference type="RuleBase" id="RU367094"/>
    </source>
</evidence>
<keyword evidence="13" id="KW-1185">Reference proteome</keyword>
<evidence type="ECO:0000256" key="5">
    <source>
        <dbReference type="ARBA" id="ARBA00022729"/>
    </source>
</evidence>
<dbReference type="OrthoDB" id="424610at2759"/>
<dbReference type="PANTHER" id="PTHR38050">
    <property type="match status" value="1"/>
</dbReference>
<dbReference type="InterPro" id="IPR029058">
    <property type="entry name" value="AB_hydrolase_fold"/>
</dbReference>
<dbReference type="GeneID" id="81401259"/>
<evidence type="ECO:0000313" key="13">
    <source>
        <dbReference type="Proteomes" id="UP001149079"/>
    </source>
</evidence>
<comment type="caution">
    <text evidence="12">The sequence shown here is derived from an EMBL/GenBank/DDBJ whole genome shotgun (WGS) entry which is preliminary data.</text>
</comment>
<evidence type="ECO:0000313" key="12">
    <source>
        <dbReference type="EMBL" id="KAJ5142558.1"/>
    </source>
</evidence>
<keyword evidence="8 11" id="KW-0624">Polysaccharide degradation</keyword>
<protein>
    <recommendedName>
        <fullName evidence="11">Feruloyl esterase C</fullName>
        <ecNumber evidence="11">3.1.1.73</ecNumber>
    </recommendedName>
    <alternativeName>
        <fullName evidence="11">Ferulic acid esterase C</fullName>
    </alternativeName>
</protein>
<evidence type="ECO:0000256" key="6">
    <source>
        <dbReference type="ARBA" id="ARBA00022801"/>
    </source>
</evidence>
<evidence type="ECO:0000256" key="2">
    <source>
        <dbReference type="ARBA" id="ARBA00010278"/>
    </source>
</evidence>
<comment type="catalytic activity">
    <reaction evidence="10 11">
        <text>feruloyl-polysaccharide + H2O = ferulate + polysaccharide.</text>
        <dbReference type="EC" id="3.1.1.73"/>
    </reaction>
</comment>
<dbReference type="EC" id="3.1.1.73" evidence="11"/>
<dbReference type="Pfam" id="PF00756">
    <property type="entry name" value="Esterase"/>
    <property type="match status" value="1"/>
</dbReference>
<keyword evidence="7 11" id="KW-0119">Carbohydrate metabolism</keyword>
<gene>
    <name evidence="12" type="ORF">N7515_001345</name>
</gene>
<evidence type="ECO:0000256" key="8">
    <source>
        <dbReference type="ARBA" id="ARBA00023326"/>
    </source>
</evidence>
<dbReference type="GO" id="GO:0017000">
    <property type="term" value="P:antibiotic biosynthetic process"/>
    <property type="evidence" value="ECO:0007669"/>
    <property type="project" value="UniProtKB-ARBA"/>
</dbReference>
<dbReference type="Proteomes" id="UP001149079">
    <property type="component" value="Unassembled WGS sequence"/>
</dbReference>
<evidence type="ECO:0000256" key="10">
    <source>
        <dbReference type="ARBA" id="ARBA00034075"/>
    </source>
</evidence>
<dbReference type="EMBL" id="JAPQKL010000002">
    <property type="protein sequence ID" value="KAJ5142558.1"/>
    <property type="molecule type" value="Genomic_DNA"/>
</dbReference>
<dbReference type="GO" id="GO:0072330">
    <property type="term" value="P:monocarboxylic acid biosynthetic process"/>
    <property type="evidence" value="ECO:0007669"/>
    <property type="project" value="UniProtKB-ARBA"/>
</dbReference>
<evidence type="ECO:0000256" key="7">
    <source>
        <dbReference type="ARBA" id="ARBA00023277"/>
    </source>
</evidence>
<organism evidence="12 13">
    <name type="scientific">Penicillium bovifimosum</name>
    <dbReference type="NCBI Taxonomy" id="126998"/>
    <lineage>
        <taxon>Eukaryota</taxon>
        <taxon>Fungi</taxon>
        <taxon>Dikarya</taxon>
        <taxon>Ascomycota</taxon>
        <taxon>Pezizomycotina</taxon>
        <taxon>Eurotiomycetes</taxon>
        <taxon>Eurotiomycetidae</taxon>
        <taxon>Eurotiales</taxon>
        <taxon>Aspergillaceae</taxon>
        <taxon>Penicillium</taxon>
    </lineage>
</organism>
<dbReference type="GO" id="GO:0045493">
    <property type="term" value="P:xylan catabolic process"/>
    <property type="evidence" value="ECO:0007669"/>
    <property type="project" value="UniProtKB-UniRule"/>
</dbReference>
<reference evidence="12" key="2">
    <citation type="journal article" date="2023" name="IMA Fungus">
        <title>Comparative genomic study of the Penicillium genus elucidates a diverse pangenome and 15 lateral gene transfer events.</title>
        <authorList>
            <person name="Petersen C."/>
            <person name="Sorensen T."/>
            <person name="Nielsen M.R."/>
            <person name="Sondergaard T.E."/>
            <person name="Sorensen J.L."/>
            <person name="Fitzpatrick D.A."/>
            <person name="Frisvad J.C."/>
            <person name="Nielsen K.L."/>
        </authorList>
    </citation>
    <scope>NUCLEOTIDE SEQUENCE</scope>
    <source>
        <strain evidence="12">IBT 22155</strain>
    </source>
</reference>
<dbReference type="SUPFAM" id="SSF53474">
    <property type="entry name" value="alpha/beta-Hydrolases"/>
    <property type="match status" value="1"/>
</dbReference>
<proteinExistence type="inferred from homology"/>
<evidence type="ECO:0000256" key="1">
    <source>
        <dbReference type="ARBA" id="ARBA00004613"/>
    </source>
</evidence>